<evidence type="ECO:0000313" key="5">
    <source>
        <dbReference type="Proteomes" id="UP000316298"/>
    </source>
</evidence>
<proteinExistence type="predicted"/>
<dbReference type="PANTHER" id="PTHR32328:SF0">
    <property type="entry name" value="L-SERYL-TRNA(SEC) SELENIUM TRANSFERASE"/>
    <property type="match status" value="1"/>
</dbReference>
<evidence type="ECO:0000259" key="3">
    <source>
        <dbReference type="Pfam" id="PF00266"/>
    </source>
</evidence>
<sequence>MRSVTTTLSYTMSIHDRYRLSVVINAKGTYTPLGVSRSSDGVAQAVAQALPEFFVMDELGDRASEAIAQVTGAQAGAVVHCTAAGVTLAVAATMTGGDPRRTSALPDATDMHNRVVLPACHVVDYGHSNLQGIRLAGAQVDLAGDEDGCTIADLEAELDGPDVACLMLVSSRLTRGEPIDLAAAIKAAHRRGVPAIVDGAAQFPRIADLLATGADLVLVSGQKYLGSPTAGLAAGTWSLVQALRAQENGIGRVMKPTKEAIVGVLAALEEWQAFDRVKWQADEHAKVDAFVAAVSRMPGVSVEAVPDPTGLQVSRVLLKVDDAKRVATELEAGTPPIYVMTDRMSEGELMLELIPLDADEIATVLARLWAVLDG</sequence>
<dbReference type="SUPFAM" id="SSF53383">
    <property type="entry name" value="PLP-dependent transferases"/>
    <property type="match status" value="1"/>
</dbReference>
<dbReference type="Gene3D" id="3.40.640.10">
    <property type="entry name" value="Type I PLP-dependent aspartate aminotransferase-like (Major domain)"/>
    <property type="match status" value="1"/>
</dbReference>
<dbReference type="PANTHER" id="PTHR32328">
    <property type="entry name" value="L-SERYL-TRNA(SEC) SELENIUM TRANSFERASE"/>
    <property type="match status" value="1"/>
</dbReference>
<gene>
    <name evidence="4" type="ORF">FB475_4148</name>
</gene>
<keyword evidence="5" id="KW-1185">Reference proteome</keyword>
<evidence type="ECO:0000313" key="4">
    <source>
        <dbReference type="EMBL" id="TQJ11239.1"/>
    </source>
</evidence>
<comment type="cofactor">
    <cofactor evidence="1">
        <name>pyridoxal 5'-phosphate</name>
        <dbReference type="ChEBI" id="CHEBI:597326"/>
    </cofactor>
</comment>
<organism evidence="4 5">
    <name type="scientific">Kribbella jejuensis</name>
    <dbReference type="NCBI Taxonomy" id="236068"/>
    <lineage>
        <taxon>Bacteria</taxon>
        <taxon>Bacillati</taxon>
        <taxon>Actinomycetota</taxon>
        <taxon>Actinomycetes</taxon>
        <taxon>Propionibacteriales</taxon>
        <taxon>Kribbellaceae</taxon>
        <taxon>Kribbella</taxon>
    </lineage>
</organism>
<protein>
    <submittedName>
        <fullName evidence="4">L-seryl-tRNA(Sec) selenium transferase</fullName>
    </submittedName>
</protein>
<dbReference type="EMBL" id="VFMM01000002">
    <property type="protein sequence ID" value="TQJ11239.1"/>
    <property type="molecule type" value="Genomic_DNA"/>
</dbReference>
<dbReference type="GO" id="GO:0004125">
    <property type="term" value="F:L-seryl-tRNA(Sec) selenium transferase activity"/>
    <property type="evidence" value="ECO:0007669"/>
    <property type="project" value="TreeGrafter"/>
</dbReference>
<evidence type="ECO:0000256" key="2">
    <source>
        <dbReference type="ARBA" id="ARBA00022898"/>
    </source>
</evidence>
<feature type="domain" description="Aminotransferase class V" evidence="3">
    <location>
        <begin position="132"/>
        <end position="253"/>
    </location>
</feature>
<keyword evidence="4" id="KW-0808">Transferase</keyword>
<keyword evidence="2" id="KW-0663">Pyridoxal phosphate</keyword>
<accession>A0A542E7I9</accession>
<dbReference type="InterPro" id="IPR000192">
    <property type="entry name" value="Aminotrans_V_dom"/>
</dbReference>
<name>A0A542E7I9_9ACTN</name>
<comment type="caution">
    <text evidence="4">The sequence shown here is derived from an EMBL/GenBank/DDBJ whole genome shotgun (WGS) entry which is preliminary data.</text>
</comment>
<dbReference type="InterPro" id="IPR015424">
    <property type="entry name" value="PyrdxlP-dep_Trfase"/>
</dbReference>
<dbReference type="AlphaFoldDB" id="A0A542E7I9"/>
<dbReference type="InterPro" id="IPR015421">
    <property type="entry name" value="PyrdxlP-dep_Trfase_major"/>
</dbReference>
<dbReference type="Pfam" id="PF00266">
    <property type="entry name" value="Aminotran_5"/>
    <property type="match status" value="1"/>
</dbReference>
<reference evidence="4 5" key="1">
    <citation type="submission" date="2019-06" db="EMBL/GenBank/DDBJ databases">
        <title>Sequencing the genomes of 1000 actinobacteria strains.</title>
        <authorList>
            <person name="Klenk H.-P."/>
        </authorList>
    </citation>
    <scope>NUCLEOTIDE SEQUENCE [LARGE SCALE GENOMIC DNA]</scope>
    <source>
        <strain evidence="4 5">DSM 17305</strain>
    </source>
</reference>
<dbReference type="Proteomes" id="UP000316298">
    <property type="component" value="Unassembled WGS sequence"/>
</dbReference>
<evidence type="ECO:0000256" key="1">
    <source>
        <dbReference type="ARBA" id="ARBA00001933"/>
    </source>
</evidence>